<sequence>MKGIFRLKKHKRGNDWIQKRSKVIARGLETFKPSSFIGPWQMARLYVVRTSCCPVNIRDYGHAPTLHTLIFYKEITTISDFGSSFIKLKIMEDYKELLQDLIEINNDRIAGYTKAIELLSEYGDDDLRQVFVQYRSQTQTFVSQLTPFLTEEGETPTTSTRTTGKLFRLWMDIKGSISGHDRRSILESCERGEDAFKRTYEEAIRELDEVPTSLANIIRQQAEQQYMAHNHIKTLRDAS</sequence>
<evidence type="ECO:0000313" key="2">
    <source>
        <dbReference type="EMBL" id="TYP92474.1"/>
    </source>
</evidence>
<evidence type="ECO:0000313" key="3">
    <source>
        <dbReference type="Proteomes" id="UP000325105"/>
    </source>
</evidence>
<dbReference type="InterPro" id="IPR009078">
    <property type="entry name" value="Ferritin-like_SF"/>
</dbReference>
<dbReference type="Pfam" id="PF09537">
    <property type="entry name" value="DUF2383"/>
    <property type="match status" value="1"/>
</dbReference>
<gene>
    <name evidence="2" type="ORF">BC792_11676</name>
</gene>
<dbReference type="InterPro" id="IPR019052">
    <property type="entry name" value="DUF2383"/>
</dbReference>
<dbReference type="AlphaFoldDB" id="A0A5S5DAC1"/>
<evidence type="ECO:0000259" key="1">
    <source>
        <dbReference type="Pfam" id="PF09537"/>
    </source>
</evidence>
<name>A0A5S5DAC1_9SPHI</name>
<accession>A0A5S5DAC1</accession>
<keyword evidence="3" id="KW-1185">Reference proteome</keyword>
<dbReference type="NCBIfam" id="TIGR02284">
    <property type="entry name" value="PA2169 family four-helix-bundle protein"/>
    <property type="match status" value="1"/>
</dbReference>
<dbReference type="InterPro" id="IPR012347">
    <property type="entry name" value="Ferritin-like"/>
</dbReference>
<comment type="caution">
    <text evidence="2">The sequence shown here is derived from an EMBL/GenBank/DDBJ whole genome shotgun (WGS) entry which is preliminary data.</text>
</comment>
<dbReference type="EMBL" id="VNHX01000016">
    <property type="protein sequence ID" value="TYP92474.1"/>
    <property type="molecule type" value="Genomic_DNA"/>
</dbReference>
<dbReference type="InterPro" id="IPR011971">
    <property type="entry name" value="CHP02284"/>
</dbReference>
<protein>
    <submittedName>
        <fullName evidence="2">Uncharacterized protein (TIGR02284 family)</fullName>
    </submittedName>
</protein>
<dbReference type="Proteomes" id="UP000325105">
    <property type="component" value="Unassembled WGS sequence"/>
</dbReference>
<feature type="domain" description="DUF2383" evidence="1">
    <location>
        <begin position="96"/>
        <end position="205"/>
    </location>
</feature>
<reference evidence="2 3" key="1">
    <citation type="submission" date="2019-07" db="EMBL/GenBank/DDBJ databases">
        <title>Genomic Encyclopedia of Archaeal and Bacterial Type Strains, Phase II (KMG-II): from individual species to whole genera.</title>
        <authorList>
            <person name="Goeker M."/>
        </authorList>
    </citation>
    <scope>NUCLEOTIDE SEQUENCE [LARGE SCALE GENOMIC DNA]</scope>
    <source>
        <strain evidence="2 3">DSM 18850</strain>
    </source>
</reference>
<organism evidence="2 3">
    <name type="scientific">Sphingobacterium allocomposti</name>
    <dbReference type="NCBI Taxonomy" id="415956"/>
    <lineage>
        <taxon>Bacteria</taxon>
        <taxon>Pseudomonadati</taxon>
        <taxon>Bacteroidota</taxon>
        <taxon>Sphingobacteriia</taxon>
        <taxon>Sphingobacteriales</taxon>
        <taxon>Sphingobacteriaceae</taxon>
        <taxon>Sphingobacterium</taxon>
    </lineage>
</organism>
<dbReference type="SUPFAM" id="SSF47240">
    <property type="entry name" value="Ferritin-like"/>
    <property type="match status" value="1"/>
</dbReference>
<dbReference type="Gene3D" id="1.20.1260.10">
    <property type="match status" value="1"/>
</dbReference>
<proteinExistence type="predicted"/>